<feature type="domain" description="CobB/CobQ-like glutamine amidotransferase" evidence="10">
    <location>
        <begin position="307"/>
        <end position="497"/>
    </location>
</feature>
<proteinExistence type="inferred from homology"/>
<dbReference type="CDD" id="cd03130">
    <property type="entry name" value="GATase1_CobB"/>
    <property type="match status" value="1"/>
</dbReference>
<dbReference type="Gene3D" id="3.40.50.300">
    <property type="entry name" value="P-loop containing nucleotide triphosphate hydrolases"/>
    <property type="match status" value="2"/>
</dbReference>
<keyword evidence="4 7" id="KW-0067">ATP-binding</keyword>
<dbReference type="NCBIfam" id="NF002204">
    <property type="entry name" value="PRK01077.1"/>
    <property type="match status" value="1"/>
</dbReference>
<feature type="site" description="Increases nucleophilicity of active site Cys" evidence="7">
    <location>
        <position position="491"/>
    </location>
</feature>
<evidence type="ECO:0000256" key="4">
    <source>
        <dbReference type="ARBA" id="ARBA00022840"/>
    </source>
</evidence>
<comment type="catalytic activity">
    <reaction evidence="7">
        <text>cob(II)yrinate + 2 L-glutamine + 2 ATP + 2 H2O = cob(II)yrinate a,c diamide + 2 L-glutamate + 2 ADP + 2 phosphate + 2 H(+)</text>
        <dbReference type="Rhea" id="RHEA:26289"/>
        <dbReference type="ChEBI" id="CHEBI:15377"/>
        <dbReference type="ChEBI" id="CHEBI:15378"/>
        <dbReference type="ChEBI" id="CHEBI:29985"/>
        <dbReference type="ChEBI" id="CHEBI:30616"/>
        <dbReference type="ChEBI" id="CHEBI:43474"/>
        <dbReference type="ChEBI" id="CHEBI:58359"/>
        <dbReference type="ChEBI" id="CHEBI:58537"/>
        <dbReference type="ChEBI" id="CHEBI:58894"/>
        <dbReference type="ChEBI" id="CHEBI:456216"/>
        <dbReference type="EC" id="6.3.5.11"/>
    </reaction>
</comment>
<evidence type="ECO:0000313" key="11">
    <source>
        <dbReference type="EMBL" id="MFD0870622.1"/>
    </source>
</evidence>
<comment type="miscellaneous">
    <text evidence="7">The a and c carboxylates of cobyrinate are activated for nucleophilic attack via formation of a phosphorylated intermediate by ATP. CbiA catalyzes first the amidation of the c-carboxylate, and then that of the a-carboxylate.</text>
</comment>
<evidence type="ECO:0000256" key="2">
    <source>
        <dbReference type="ARBA" id="ARBA00022598"/>
    </source>
</evidence>
<dbReference type="InterPro" id="IPR004484">
    <property type="entry name" value="CbiA/CobB_synth"/>
</dbReference>
<comment type="function">
    <text evidence="7">Catalyzes the ATP-dependent amidation of the two carboxylate groups at positions a and c of cobyrinate, using either L-glutamine or ammonia as the nitrogen source.</text>
</comment>
<accession>A0ABW3DBA4</accession>
<dbReference type="HAMAP" id="MF_00027">
    <property type="entry name" value="CobB_CbiA"/>
    <property type="match status" value="1"/>
</dbReference>
<dbReference type="InterPro" id="IPR027417">
    <property type="entry name" value="P-loop_NTPase"/>
</dbReference>
<dbReference type="EC" id="6.3.5.11" evidence="7"/>
<comment type="pathway">
    <text evidence="7">Cofactor biosynthesis; adenosylcobalamin biosynthesis; cob(II)yrinate a,c-diamide from sirohydrochlorin (anaerobic route): step 10/10.</text>
</comment>
<dbReference type="EMBL" id="JBHTIU010000051">
    <property type="protein sequence ID" value="MFD0870622.1"/>
    <property type="molecule type" value="Genomic_DNA"/>
</dbReference>
<keyword evidence="3 7" id="KW-0547">Nucleotide-binding</keyword>
<dbReference type="PROSITE" id="PS51274">
    <property type="entry name" value="GATASE_COBBQ"/>
    <property type="match status" value="1"/>
</dbReference>
<keyword evidence="2 7" id="KW-0436">Ligase</keyword>
<keyword evidence="6 7" id="KW-0315">Glutamine amidotransferase</keyword>
<feature type="active site" description="Nucleophile" evidence="7">
    <location>
        <position position="390"/>
    </location>
</feature>
<keyword evidence="5 7" id="KW-0460">Magnesium</keyword>
<dbReference type="Gene3D" id="3.40.50.880">
    <property type="match status" value="1"/>
</dbReference>
<dbReference type="InterPro" id="IPR011698">
    <property type="entry name" value="GATase_3"/>
</dbReference>
<dbReference type="NCBIfam" id="TIGR00379">
    <property type="entry name" value="cobB"/>
    <property type="match status" value="1"/>
</dbReference>
<evidence type="ECO:0000256" key="1">
    <source>
        <dbReference type="ARBA" id="ARBA00001946"/>
    </source>
</evidence>
<dbReference type="SUPFAM" id="SSF52540">
    <property type="entry name" value="P-loop containing nucleoside triphosphate hydrolases"/>
    <property type="match status" value="1"/>
</dbReference>
<dbReference type="CDD" id="cd05388">
    <property type="entry name" value="CobB_N"/>
    <property type="match status" value="1"/>
</dbReference>
<evidence type="ECO:0000259" key="9">
    <source>
        <dbReference type="Pfam" id="PF01656"/>
    </source>
</evidence>
<organism evidence="11 12">
    <name type="scientific">Paenibacillus residui</name>
    <dbReference type="NCBI Taxonomy" id="629724"/>
    <lineage>
        <taxon>Bacteria</taxon>
        <taxon>Bacillati</taxon>
        <taxon>Bacillota</taxon>
        <taxon>Bacilli</taxon>
        <taxon>Bacillales</taxon>
        <taxon>Paenibacillaceae</taxon>
        <taxon>Paenibacillus</taxon>
    </lineage>
</organism>
<evidence type="ECO:0000313" key="12">
    <source>
        <dbReference type="Proteomes" id="UP001597120"/>
    </source>
</evidence>
<evidence type="ECO:0000256" key="8">
    <source>
        <dbReference type="SAM" id="MobiDB-lite"/>
    </source>
</evidence>
<evidence type="ECO:0000256" key="3">
    <source>
        <dbReference type="ARBA" id="ARBA00022741"/>
    </source>
</evidence>
<evidence type="ECO:0000256" key="5">
    <source>
        <dbReference type="ARBA" id="ARBA00022842"/>
    </source>
</evidence>
<evidence type="ECO:0000259" key="10">
    <source>
        <dbReference type="Pfam" id="PF07685"/>
    </source>
</evidence>
<dbReference type="RefSeq" id="WP_379289330.1">
    <property type="nucleotide sequence ID" value="NZ_JBHTIU010000051.1"/>
</dbReference>
<reference evidence="12" key="1">
    <citation type="journal article" date="2019" name="Int. J. Syst. Evol. Microbiol.">
        <title>The Global Catalogue of Microorganisms (GCM) 10K type strain sequencing project: providing services to taxonomists for standard genome sequencing and annotation.</title>
        <authorList>
            <consortium name="The Broad Institute Genomics Platform"/>
            <consortium name="The Broad Institute Genome Sequencing Center for Infectious Disease"/>
            <person name="Wu L."/>
            <person name="Ma J."/>
        </authorList>
    </citation>
    <scope>NUCLEOTIDE SEQUENCE [LARGE SCALE GENOMIC DNA]</scope>
    <source>
        <strain evidence="12">CCUG 57263</strain>
    </source>
</reference>
<dbReference type="InterPro" id="IPR029062">
    <property type="entry name" value="Class_I_gatase-like"/>
</dbReference>
<feature type="domain" description="CobQ/CobB/MinD/ParA nucleotide binding" evidence="9">
    <location>
        <begin position="11"/>
        <end position="197"/>
    </location>
</feature>
<dbReference type="Pfam" id="PF07685">
    <property type="entry name" value="GATase_3"/>
    <property type="match status" value="1"/>
</dbReference>
<name>A0ABW3DBA4_9BACL</name>
<dbReference type="Proteomes" id="UP001597120">
    <property type="component" value="Unassembled WGS sequence"/>
</dbReference>
<dbReference type="SUPFAM" id="SSF52317">
    <property type="entry name" value="Class I glutamine amidotransferase-like"/>
    <property type="match status" value="1"/>
</dbReference>
<dbReference type="Pfam" id="PF01656">
    <property type="entry name" value="CbiA"/>
    <property type="match status" value="1"/>
</dbReference>
<feature type="region of interest" description="Disordered" evidence="8">
    <location>
        <begin position="245"/>
        <end position="300"/>
    </location>
</feature>
<keyword evidence="7" id="KW-0169">Cobalamin biosynthesis</keyword>
<keyword evidence="12" id="KW-1185">Reference proteome</keyword>
<comment type="domain">
    <text evidence="7">Comprises of two domains. The C-terminal domain contains the binding site for glutamine and catalyzes the hydrolysis of this substrate to glutamate and ammonia. The N-terminal domain is anticipated to bind ATP and cobyrinate and catalyzes the ultimate synthesis of the diamide product. The ammonia produced via the glutaminase domain is probably translocated to the adjacent domain via a molecular tunnel, where it reacts with an activated intermediate.</text>
</comment>
<evidence type="ECO:0000256" key="6">
    <source>
        <dbReference type="ARBA" id="ARBA00022962"/>
    </source>
</evidence>
<dbReference type="PANTHER" id="PTHR43873">
    <property type="entry name" value="COBYRINATE A,C-DIAMIDE SYNTHASE"/>
    <property type="match status" value="1"/>
</dbReference>
<comment type="cofactor">
    <cofactor evidence="1 7">
        <name>Mg(2+)</name>
        <dbReference type="ChEBI" id="CHEBI:18420"/>
    </cofactor>
</comment>
<comment type="caution">
    <text evidence="11">The sequence shown here is derived from an EMBL/GenBank/DDBJ whole genome shotgun (WGS) entry which is preliminary data.</text>
</comment>
<sequence length="519" mass="56517">MRTEQPTDRRILIAGTGSGSGKTTAALGIMAALRRRGKAVQGFKCGPDYIDPGYHTAITDRISRNLDSWMMSPMGVREIYVRGSQGADISVIEGVMGFYDGKDPTSHAGSTAEISQLLECPVVLVVDCSGMGRSAAAIVQGFQRFADDIRIAGVIANRVGSEGHYGIVRAAIEQECGIPALGWLRRDDAVALPERHLGLIPALARGELQPLFERLADLAESGIDLDGLLALAESPPVLAERTIFPQQVPASPPSPQPGALRRPEPGASQTEQSAAPVLSLRPPGAEPSHAPRFEPADRASAQRNPLRIAIAKDAAFHFYYPENLELLEAYGAECVYFSPLAGEEVPQDASGLYIGGGFPEEYAPILSRQELPKRSIRDAVLSGMPTLAECGGYMYLTNEIRTRDGGKYPMIGLIPGSTVMKDRLQSFGYREIHGMERNFLFGQGETARGHEFHYSVVEPDEEWPPAYWVKGRKGEHAEGYMSGSLVAGFSHIHFASNPRLAARWLECCREYAQRKSVFY</sequence>
<comment type="similarity">
    <text evidence="7">Belongs to the CobB/CbiA family.</text>
</comment>
<dbReference type="PANTHER" id="PTHR43873:SF1">
    <property type="entry name" value="COBYRINATE A,C-DIAMIDE SYNTHASE"/>
    <property type="match status" value="1"/>
</dbReference>
<protein>
    <recommendedName>
        <fullName evidence="7">Cobyrinate a,c-diamide synthase</fullName>
        <ecNumber evidence="7">6.3.5.11</ecNumber>
    </recommendedName>
    <alternativeName>
        <fullName evidence="7">Cobyrinic acid a,c-diamide synthetase</fullName>
    </alternativeName>
</protein>
<evidence type="ECO:0000256" key="7">
    <source>
        <dbReference type="HAMAP-Rule" id="MF_00027"/>
    </source>
</evidence>
<dbReference type="InterPro" id="IPR002586">
    <property type="entry name" value="CobQ/CobB/MinD/ParA_Nub-bd_dom"/>
</dbReference>
<gene>
    <name evidence="7" type="primary">cbiA</name>
    <name evidence="11" type="ORF">ACFQ03_15820</name>
</gene>